<name>A0AAU7VKL2_9FIRM</name>
<dbReference type="PANTHER" id="PTHR45947">
    <property type="entry name" value="SULFOQUINOVOSYL TRANSFERASE SQD2"/>
    <property type="match status" value="1"/>
</dbReference>
<proteinExistence type="predicted"/>
<keyword evidence="1" id="KW-0175">Coiled coil</keyword>
<keyword evidence="4" id="KW-0328">Glycosyltransferase</keyword>
<dbReference type="Pfam" id="PF00534">
    <property type="entry name" value="Glycos_transf_1"/>
    <property type="match status" value="1"/>
</dbReference>
<feature type="domain" description="Glycosyl transferase family 1" evidence="2">
    <location>
        <begin position="159"/>
        <end position="302"/>
    </location>
</feature>
<dbReference type="SUPFAM" id="SSF53756">
    <property type="entry name" value="UDP-Glycosyltransferase/glycogen phosphorylase"/>
    <property type="match status" value="1"/>
</dbReference>
<feature type="domain" description="Glycosyltransferase subfamily 4-like N-terminal" evidence="3">
    <location>
        <begin position="44"/>
        <end position="144"/>
    </location>
</feature>
<dbReference type="PANTHER" id="PTHR45947:SF3">
    <property type="entry name" value="SULFOQUINOVOSYL TRANSFERASE SQD2"/>
    <property type="match status" value="1"/>
</dbReference>
<feature type="coiled-coil region" evidence="1">
    <location>
        <begin position="274"/>
        <end position="304"/>
    </location>
</feature>
<dbReference type="Gene3D" id="3.40.50.2000">
    <property type="entry name" value="Glycogen Phosphorylase B"/>
    <property type="match status" value="2"/>
</dbReference>
<evidence type="ECO:0000256" key="1">
    <source>
        <dbReference type="SAM" id="Coils"/>
    </source>
</evidence>
<accession>A0AAU7VKL2</accession>
<keyword evidence="4" id="KW-0808">Transferase</keyword>
<organism evidence="4">
    <name type="scientific">Proteinivorax tanatarense</name>
    <dbReference type="NCBI Taxonomy" id="1260629"/>
    <lineage>
        <taxon>Bacteria</taxon>
        <taxon>Bacillati</taxon>
        <taxon>Bacillota</taxon>
        <taxon>Clostridia</taxon>
        <taxon>Eubacteriales</taxon>
        <taxon>Proteinivoracaceae</taxon>
        <taxon>Proteinivorax</taxon>
    </lineage>
</organism>
<evidence type="ECO:0000259" key="3">
    <source>
        <dbReference type="Pfam" id="PF13439"/>
    </source>
</evidence>
<evidence type="ECO:0000259" key="2">
    <source>
        <dbReference type="Pfam" id="PF00534"/>
    </source>
</evidence>
<reference evidence="4" key="2">
    <citation type="submission" date="2024-06" db="EMBL/GenBank/DDBJ databases">
        <authorList>
            <person name="Petrova K.O."/>
            <person name="Toshchakov S.V."/>
            <person name="Boltjanskaja Y.V."/>
            <person name="Kevbrin V."/>
        </authorList>
    </citation>
    <scope>NUCLEOTIDE SEQUENCE</scope>
    <source>
        <strain evidence="4">Z-910T</strain>
    </source>
</reference>
<dbReference type="EMBL" id="CP158367">
    <property type="protein sequence ID" value="XBX74590.1"/>
    <property type="molecule type" value="Genomic_DNA"/>
</dbReference>
<reference evidence="4" key="1">
    <citation type="journal article" date="2013" name="Extremophiles">
        <title>Proteinivorax tanatarense gen. nov., sp. nov., an anaerobic, haloalkaliphilic, proteolytic bacterium isolated from a decaying algal bloom, and proposal of Proteinivoraceae fam. nov.</title>
        <authorList>
            <person name="Kevbrin V."/>
            <person name="Boltyanskaya Y."/>
            <person name="Zhilina T."/>
            <person name="Kolganova T."/>
            <person name="Lavrentjeva E."/>
            <person name="Kuznetsov B."/>
        </authorList>
    </citation>
    <scope>NUCLEOTIDE SEQUENCE</scope>
    <source>
        <strain evidence="4">Z-910T</strain>
    </source>
</reference>
<dbReference type="GO" id="GO:0016757">
    <property type="term" value="F:glycosyltransferase activity"/>
    <property type="evidence" value="ECO:0007669"/>
    <property type="project" value="UniProtKB-KW"/>
</dbReference>
<dbReference type="Pfam" id="PF13439">
    <property type="entry name" value="Glyco_transf_4"/>
    <property type="match status" value="1"/>
</dbReference>
<dbReference type="EC" id="2.4.-.-" evidence="4"/>
<dbReference type="InterPro" id="IPR050194">
    <property type="entry name" value="Glycosyltransferase_grp1"/>
</dbReference>
<dbReference type="AlphaFoldDB" id="A0AAU7VKL2"/>
<dbReference type="RefSeq" id="WP_350343342.1">
    <property type="nucleotide sequence ID" value="NZ_CP158367.1"/>
</dbReference>
<evidence type="ECO:0000313" key="4">
    <source>
        <dbReference type="EMBL" id="XBX74590.1"/>
    </source>
</evidence>
<dbReference type="InterPro" id="IPR001296">
    <property type="entry name" value="Glyco_trans_1"/>
</dbReference>
<gene>
    <name evidence="4" type="ORF">PRVXT_002639</name>
</gene>
<dbReference type="CDD" id="cd03801">
    <property type="entry name" value="GT4_PimA-like"/>
    <property type="match status" value="1"/>
</dbReference>
<dbReference type="InterPro" id="IPR028098">
    <property type="entry name" value="Glyco_trans_4-like_N"/>
</dbReference>
<sequence length="330" mass="37462">MKVLIVKSDAVGGIEKHIKDLNYFLEKEGHQTETIKVKLDFKGGLKSIYSYIKMVDNFSPDIIHFHGFKATLYALYPFEKANKIVTVHNDLEHLQGKKKGFIARGFSQSVKGVDEIICVSKHLKEYIKPLAKKKKVKVIYNGISLPPLINKETTDAVNIGCCGRLTQIKGIHILVDAFIKLSKEHRNIYLHIIGDGPGKTTLQKQAQPVKDRVVFYGYLNSPYVKMSRFDIFVQPSLSEGFGITVLEAMALDIPVIASDAGGLKEIIMHNKNGLIVEKNNIDNLKDALQKLIQQKKQRERLRVNRGYVKNNFSLEAMYKETMQVYNQKKN</sequence>
<protein>
    <submittedName>
        <fullName evidence="4">Glycosyltransferase family 4 protein</fullName>
        <ecNumber evidence="4">2.4.-.-</ecNumber>
    </submittedName>
</protein>